<sequence>PTHLGGALHKNPGYIKSRTAQNISKTITTLENRIYLTADDLVLSLQEESFTWVSDSLIKGKK</sequence>
<name>D2HKT2_AILME</name>
<organism evidence="1">
    <name type="scientific">Ailuropoda melanoleuca</name>
    <name type="common">Giant panda</name>
    <dbReference type="NCBI Taxonomy" id="9646"/>
    <lineage>
        <taxon>Eukaryota</taxon>
        <taxon>Metazoa</taxon>
        <taxon>Chordata</taxon>
        <taxon>Craniata</taxon>
        <taxon>Vertebrata</taxon>
        <taxon>Euteleostomi</taxon>
        <taxon>Mammalia</taxon>
        <taxon>Eutheria</taxon>
        <taxon>Laurasiatheria</taxon>
        <taxon>Carnivora</taxon>
        <taxon>Caniformia</taxon>
        <taxon>Ursidae</taxon>
        <taxon>Ailuropoda</taxon>
    </lineage>
</organism>
<accession>D2HKT2</accession>
<feature type="non-terminal residue" evidence="1">
    <location>
        <position position="1"/>
    </location>
</feature>
<reference evidence="1" key="1">
    <citation type="journal article" date="2010" name="Nature">
        <title>The sequence and de novo assembly of the giant panda genome.</title>
        <authorList>
            <person name="Li R."/>
            <person name="Fan W."/>
            <person name="Tian G."/>
            <person name="Zhu H."/>
            <person name="He L."/>
            <person name="Cai J."/>
            <person name="Huang Q."/>
            <person name="Cai Q."/>
            <person name="Li B."/>
            <person name="Bai Y."/>
            <person name="Zhang Z."/>
            <person name="Zhang Y."/>
            <person name="Wang W."/>
            <person name="Li J."/>
            <person name="Wei F."/>
            <person name="Li H."/>
            <person name="Jian M."/>
            <person name="Li J."/>
            <person name="Zhang Z."/>
            <person name="Nielsen R."/>
            <person name="Li D."/>
            <person name="Gu W."/>
            <person name="Yang Z."/>
            <person name="Xuan Z."/>
            <person name="Ryder O.A."/>
            <person name="Leung F.C."/>
            <person name="Zhou Y."/>
            <person name="Cao J."/>
            <person name="Sun X."/>
            <person name="Fu Y."/>
            <person name="Fang X."/>
            <person name="Guo X."/>
            <person name="Wang B."/>
            <person name="Hou R."/>
            <person name="Shen F."/>
            <person name="Mu B."/>
            <person name="Ni P."/>
            <person name="Lin R."/>
            <person name="Qian W."/>
            <person name="Wang G."/>
            <person name="Yu C."/>
            <person name="Nie W."/>
            <person name="Wang J."/>
            <person name="Wu Z."/>
            <person name="Liang H."/>
            <person name="Min J."/>
            <person name="Wu Q."/>
            <person name="Cheng S."/>
            <person name="Ruan J."/>
            <person name="Wang M."/>
            <person name="Shi Z."/>
            <person name="Wen M."/>
            <person name="Liu B."/>
            <person name="Ren X."/>
            <person name="Zheng H."/>
            <person name="Dong D."/>
            <person name="Cook K."/>
            <person name="Shan G."/>
            <person name="Zhang H."/>
            <person name="Kosiol C."/>
            <person name="Xie X."/>
            <person name="Lu Z."/>
            <person name="Zheng H."/>
            <person name="Li Y."/>
            <person name="Steiner C.C."/>
            <person name="Lam T.T."/>
            <person name="Lin S."/>
            <person name="Zhang Q."/>
            <person name="Li G."/>
            <person name="Tian J."/>
            <person name="Gong T."/>
            <person name="Liu H."/>
            <person name="Zhang D."/>
            <person name="Fang L."/>
            <person name="Ye C."/>
            <person name="Zhang J."/>
            <person name="Hu W."/>
            <person name="Xu A."/>
            <person name="Ren Y."/>
            <person name="Zhang G."/>
            <person name="Bruford M.W."/>
            <person name="Li Q."/>
            <person name="Ma L."/>
            <person name="Guo Y."/>
            <person name="An N."/>
            <person name="Hu Y."/>
            <person name="Zheng Y."/>
            <person name="Shi Y."/>
            <person name="Li Z."/>
            <person name="Liu Q."/>
            <person name="Chen Y."/>
            <person name="Zhao J."/>
            <person name="Qu N."/>
            <person name="Zhao S."/>
            <person name="Tian F."/>
            <person name="Wang X."/>
            <person name="Wang H."/>
            <person name="Xu L."/>
            <person name="Liu X."/>
            <person name="Vinar T."/>
            <person name="Wang Y."/>
            <person name="Lam T.W."/>
            <person name="Yiu S.M."/>
            <person name="Liu S."/>
            <person name="Zhang H."/>
            <person name="Li D."/>
            <person name="Huang Y."/>
            <person name="Wang X."/>
            <person name="Yang G."/>
            <person name="Jiang Z."/>
            <person name="Wang J."/>
            <person name="Qin N."/>
            <person name="Li L."/>
            <person name="Li J."/>
            <person name="Bolund L."/>
            <person name="Kristiansen K."/>
            <person name="Wong G.K."/>
            <person name="Olson M."/>
            <person name="Zhang X."/>
            <person name="Li S."/>
            <person name="Yang H."/>
            <person name="Wang J."/>
            <person name="Wang J."/>
        </authorList>
    </citation>
    <scope>NUCLEOTIDE SEQUENCE [LARGE SCALE GENOMIC DNA]</scope>
</reference>
<protein>
    <submittedName>
        <fullName evidence="1">Uncharacterized protein</fullName>
    </submittedName>
</protein>
<dbReference type="InParanoid" id="D2HKT2"/>
<dbReference type="AlphaFoldDB" id="D2HKT2"/>
<dbReference type="EMBL" id="GL192973">
    <property type="protein sequence ID" value="EFB17809.1"/>
    <property type="molecule type" value="Genomic_DNA"/>
</dbReference>
<proteinExistence type="predicted"/>
<feature type="non-terminal residue" evidence="1">
    <location>
        <position position="62"/>
    </location>
</feature>
<evidence type="ECO:0000313" key="1">
    <source>
        <dbReference type="EMBL" id="EFB17809.1"/>
    </source>
</evidence>
<gene>
    <name evidence="1" type="ORF">PANDA_012020</name>
</gene>